<dbReference type="Proteomes" id="UP001311232">
    <property type="component" value="Unassembled WGS sequence"/>
</dbReference>
<organism evidence="2 3">
    <name type="scientific">Crenichthys baileyi</name>
    <name type="common">White River springfish</name>
    <dbReference type="NCBI Taxonomy" id="28760"/>
    <lineage>
        <taxon>Eukaryota</taxon>
        <taxon>Metazoa</taxon>
        <taxon>Chordata</taxon>
        <taxon>Craniata</taxon>
        <taxon>Vertebrata</taxon>
        <taxon>Euteleostomi</taxon>
        <taxon>Actinopterygii</taxon>
        <taxon>Neopterygii</taxon>
        <taxon>Teleostei</taxon>
        <taxon>Neoteleostei</taxon>
        <taxon>Acanthomorphata</taxon>
        <taxon>Ovalentaria</taxon>
        <taxon>Atherinomorphae</taxon>
        <taxon>Cyprinodontiformes</taxon>
        <taxon>Goodeidae</taxon>
        <taxon>Crenichthys</taxon>
    </lineage>
</organism>
<dbReference type="SUPFAM" id="SSF57302">
    <property type="entry name" value="Snake toxin-like"/>
    <property type="match status" value="1"/>
</dbReference>
<evidence type="ECO:0000256" key="1">
    <source>
        <dbReference type="SAM" id="SignalP"/>
    </source>
</evidence>
<dbReference type="InterPro" id="IPR045860">
    <property type="entry name" value="Snake_toxin-like_sf"/>
</dbReference>
<dbReference type="Gene3D" id="2.10.60.10">
    <property type="entry name" value="CD59"/>
    <property type="match status" value="1"/>
</dbReference>
<protein>
    <submittedName>
        <fullName evidence="2">Uncharacterized protein</fullName>
    </submittedName>
</protein>
<gene>
    <name evidence="2" type="ORF">CRENBAI_002557</name>
</gene>
<feature type="chain" id="PRO_5043597557" evidence="1">
    <location>
        <begin position="21"/>
        <end position="179"/>
    </location>
</feature>
<feature type="signal peptide" evidence="1">
    <location>
        <begin position="1"/>
        <end position="20"/>
    </location>
</feature>
<name>A0AAV9S210_9TELE</name>
<dbReference type="EMBL" id="JAHHUM010000975">
    <property type="protein sequence ID" value="KAK5615351.1"/>
    <property type="molecule type" value="Genomic_DNA"/>
</dbReference>
<proteinExistence type="predicted"/>
<reference evidence="2 3" key="1">
    <citation type="submission" date="2021-06" db="EMBL/GenBank/DDBJ databases">
        <authorList>
            <person name="Palmer J.M."/>
        </authorList>
    </citation>
    <scope>NUCLEOTIDE SEQUENCE [LARGE SCALE GENOMIC DNA]</scope>
    <source>
        <strain evidence="2 3">MEX-2019</strain>
        <tissue evidence="2">Muscle</tissue>
    </source>
</reference>
<accession>A0AAV9S210</accession>
<comment type="caution">
    <text evidence="2">The sequence shown here is derived from an EMBL/GenBank/DDBJ whole genome shotgun (WGS) entry which is preliminary data.</text>
</comment>
<keyword evidence="3" id="KW-1185">Reference proteome</keyword>
<dbReference type="AlphaFoldDB" id="A0AAV9S210"/>
<evidence type="ECO:0000313" key="3">
    <source>
        <dbReference type="Proteomes" id="UP001311232"/>
    </source>
</evidence>
<evidence type="ECO:0000313" key="2">
    <source>
        <dbReference type="EMBL" id="KAK5615351.1"/>
    </source>
</evidence>
<sequence>MNPIWKAVIGLSALIVAANCLNCRKCSVGVFGSCFFGSDVTCDNATQSCYSGEAKFNATGFLTLHTRGCLDSNLCGLTLTGSLLNAAYTSTFTCCTKDMCNGATSVQLSLTVALDRILHATFCNGLCTRKWRRCFHDDDDDDEGDDCVVAAVQTLNWEEETSDCSADKKNFQHCKIWIK</sequence>
<keyword evidence="1" id="KW-0732">Signal</keyword>